<proteinExistence type="predicted"/>
<protein>
    <submittedName>
        <fullName evidence="2">Acetyltransferase, GNAT family</fullName>
    </submittedName>
</protein>
<keyword evidence="2" id="KW-0808">Transferase</keyword>
<feature type="region of interest" description="Disordered" evidence="1">
    <location>
        <begin position="1"/>
        <end position="118"/>
    </location>
</feature>
<dbReference type="GO" id="GO:0016740">
    <property type="term" value="F:transferase activity"/>
    <property type="evidence" value="ECO:0007669"/>
    <property type="project" value="UniProtKB-KW"/>
</dbReference>
<feature type="compositionally biased region" description="Basic residues" evidence="1">
    <location>
        <begin position="70"/>
        <end position="87"/>
    </location>
</feature>
<feature type="compositionally biased region" description="Basic and acidic residues" evidence="1">
    <location>
        <begin position="46"/>
        <end position="57"/>
    </location>
</feature>
<feature type="non-terminal residue" evidence="2">
    <location>
        <position position="1"/>
    </location>
</feature>
<reference evidence="2" key="1">
    <citation type="submission" date="2020-02" db="EMBL/GenBank/DDBJ databases">
        <authorList>
            <person name="Meier V. D."/>
        </authorList>
    </citation>
    <scope>NUCLEOTIDE SEQUENCE</scope>
    <source>
        <strain evidence="2">AVDCRST_MAG66</strain>
    </source>
</reference>
<evidence type="ECO:0000313" key="2">
    <source>
        <dbReference type="EMBL" id="CAA9420064.1"/>
    </source>
</evidence>
<organism evidence="2">
    <name type="scientific">uncultured Pseudonocardia sp</name>
    <dbReference type="NCBI Taxonomy" id="211455"/>
    <lineage>
        <taxon>Bacteria</taxon>
        <taxon>Bacillati</taxon>
        <taxon>Actinomycetota</taxon>
        <taxon>Actinomycetes</taxon>
        <taxon>Pseudonocardiales</taxon>
        <taxon>Pseudonocardiaceae</taxon>
        <taxon>Pseudonocardia</taxon>
        <taxon>environmental samples</taxon>
    </lineage>
</organism>
<sequence length="118" mass="12502">GPGAGAGRAGDRLAVPPGGLGTWVRHRGGRGAAPPRLRRARRGGGVRHDDGRQHPVEAGDGAPGDALPAHVHRAPRRPAARHRARRGRVPDHPRRVVRPPGPSCAPTGRWRMSGRARL</sequence>
<name>A0A6J4PMI6_9PSEU</name>
<accession>A0A6J4PMI6</accession>
<gene>
    <name evidence="2" type="ORF">AVDCRST_MAG66-2591</name>
</gene>
<feature type="non-terminal residue" evidence="2">
    <location>
        <position position="118"/>
    </location>
</feature>
<dbReference type="EMBL" id="CADCUS010000380">
    <property type="protein sequence ID" value="CAA9420064.1"/>
    <property type="molecule type" value="Genomic_DNA"/>
</dbReference>
<dbReference type="AlphaFoldDB" id="A0A6J4PMI6"/>
<evidence type="ECO:0000256" key="1">
    <source>
        <dbReference type="SAM" id="MobiDB-lite"/>
    </source>
</evidence>
<feature type="compositionally biased region" description="Low complexity" evidence="1">
    <location>
        <begin position="58"/>
        <end position="69"/>
    </location>
</feature>
<feature type="compositionally biased region" description="Basic residues" evidence="1">
    <location>
        <begin position="36"/>
        <end position="45"/>
    </location>
</feature>